<evidence type="ECO:0000256" key="1">
    <source>
        <dbReference type="ARBA" id="ARBA00006987"/>
    </source>
</evidence>
<comment type="similarity">
    <text evidence="1">Belongs to the UPF0065 (bug) family.</text>
</comment>
<dbReference type="RefSeq" id="WP_075569391.1">
    <property type="nucleotide sequence ID" value="NZ_MSDO01000007.1"/>
</dbReference>
<dbReference type="PANTHER" id="PTHR42928">
    <property type="entry name" value="TRICARBOXYLATE-BINDING PROTEIN"/>
    <property type="match status" value="1"/>
</dbReference>
<reference evidence="3 4" key="1">
    <citation type="submission" date="2016-12" db="EMBL/GenBank/DDBJ databases">
        <title>Draft genome sequences of strains Salinicola socius SMB35, Salinicola sp. MH3R3-1 and Chromohalobacter sp. SMB17 from the Verkhnekamsk potash mining region of Russia.</title>
        <authorList>
            <person name="Mavrodi D.V."/>
            <person name="Olsson B.E."/>
            <person name="Korsakova E.S."/>
            <person name="Pyankova A."/>
            <person name="Mavrodi O.V."/>
            <person name="Plotnikova E.G."/>
        </authorList>
    </citation>
    <scope>NUCLEOTIDE SEQUENCE [LARGE SCALE GENOMIC DNA]</scope>
    <source>
        <strain evidence="3 4">SMB35</strain>
    </source>
</reference>
<dbReference type="AlphaFoldDB" id="A0A1Q8STZ8"/>
<evidence type="ECO:0000256" key="2">
    <source>
        <dbReference type="SAM" id="SignalP"/>
    </source>
</evidence>
<dbReference type="PIRSF" id="PIRSF017082">
    <property type="entry name" value="YflP"/>
    <property type="match status" value="1"/>
</dbReference>
<dbReference type="PANTHER" id="PTHR42928:SF5">
    <property type="entry name" value="BLR1237 PROTEIN"/>
    <property type="match status" value="1"/>
</dbReference>
<dbReference type="CDD" id="cd07012">
    <property type="entry name" value="PBP2_Bug_TTT"/>
    <property type="match status" value="1"/>
</dbReference>
<dbReference type="Gene3D" id="3.40.190.150">
    <property type="entry name" value="Bordetella uptake gene, domain 1"/>
    <property type="match status" value="1"/>
</dbReference>
<dbReference type="OrthoDB" id="9780943at2"/>
<name>A0A1Q8STZ8_9GAMM</name>
<keyword evidence="2" id="KW-0732">Signal</keyword>
<dbReference type="InterPro" id="IPR042100">
    <property type="entry name" value="Bug_dom1"/>
</dbReference>
<gene>
    <name evidence="3" type="ORF">BTW07_06670</name>
</gene>
<accession>A0A1Q8STZ8</accession>
<proteinExistence type="inferred from homology"/>
<dbReference type="SUPFAM" id="SSF53850">
    <property type="entry name" value="Periplasmic binding protein-like II"/>
    <property type="match status" value="1"/>
</dbReference>
<dbReference type="STRING" id="404433.BTW07_06670"/>
<evidence type="ECO:0000313" key="3">
    <source>
        <dbReference type="EMBL" id="OLO04901.1"/>
    </source>
</evidence>
<dbReference type="Proteomes" id="UP000186878">
    <property type="component" value="Unassembled WGS sequence"/>
</dbReference>
<organism evidence="3 4">
    <name type="scientific">Salinicola socius</name>
    <dbReference type="NCBI Taxonomy" id="404433"/>
    <lineage>
        <taxon>Bacteria</taxon>
        <taxon>Pseudomonadati</taxon>
        <taxon>Pseudomonadota</taxon>
        <taxon>Gammaproteobacteria</taxon>
        <taxon>Oceanospirillales</taxon>
        <taxon>Halomonadaceae</taxon>
        <taxon>Salinicola</taxon>
    </lineage>
</organism>
<dbReference type="InterPro" id="IPR005064">
    <property type="entry name" value="BUG"/>
</dbReference>
<keyword evidence="4" id="KW-1185">Reference proteome</keyword>
<sequence length="319" mass="33914">MKPGMKTRTVAMAAIMLMPLSAMADYPERAVQMIIGYSAGGGTDIAARTLVPYIEKELGTDITVINRPGAGGEVGFTALANAEPDGYTIGFINTPNVLTIPIERDTRYELSDFQPVASVVDDPDGFNVGPDSEFASLKDLVAYAKEHPGEITYGTTGVGSDDHLAALALQRLAGIEMTHVPFPGAADVRQALMGGHIDMGIFNIGEAAADVKAGRIKMLAQAASQRSKELPDVPTTAEAGYELTIGSNRGIAVPAGVPDAIVQKLSSAVEAAMNNEDFQKAAAQQSLPLDYQDPTIYQQTLQDLQARFQALWDESPWSE</sequence>
<evidence type="ECO:0000313" key="4">
    <source>
        <dbReference type="Proteomes" id="UP000186878"/>
    </source>
</evidence>
<dbReference type="EMBL" id="MSDO01000007">
    <property type="protein sequence ID" value="OLO04901.1"/>
    <property type="molecule type" value="Genomic_DNA"/>
</dbReference>
<dbReference type="Gene3D" id="3.40.190.10">
    <property type="entry name" value="Periplasmic binding protein-like II"/>
    <property type="match status" value="1"/>
</dbReference>
<dbReference type="Pfam" id="PF03401">
    <property type="entry name" value="TctC"/>
    <property type="match status" value="1"/>
</dbReference>
<feature type="signal peptide" evidence="2">
    <location>
        <begin position="1"/>
        <end position="24"/>
    </location>
</feature>
<comment type="caution">
    <text evidence="3">The sequence shown here is derived from an EMBL/GenBank/DDBJ whole genome shotgun (WGS) entry which is preliminary data.</text>
</comment>
<protein>
    <submittedName>
        <fullName evidence="3">3-phosphoglycerate dehydrogenase</fullName>
    </submittedName>
</protein>
<feature type="chain" id="PRO_5013271566" evidence="2">
    <location>
        <begin position="25"/>
        <end position="319"/>
    </location>
</feature>